<dbReference type="OrthoDB" id="5368516at2759"/>
<keyword evidence="2" id="KW-1133">Transmembrane helix</keyword>
<feature type="compositionally biased region" description="Low complexity" evidence="1">
    <location>
        <begin position="631"/>
        <end position="641"/>
    </location>
</feature>
<feature type="compositionally biased region" description="Polar residues" evidence="1">
    <location>
        <begin position="703"/>
        <end position="715"/>
    </location>
</feature>
<comment type="caution">
    <text evidence="3">The sequence shown here is derived from an EMBL/GenBank/DDBJ whole genome shotgun (WGS) entry which is preliminary data.</text>
</comment>
<keyword evidence="2" id="KW-0812">Transmembrane</keyword>
<organism evidence="3 4">
    <name type="scientific">Heterodermia speciosa</name>
    <dbReference type="NCBI Taxonomy" id="116794"/>
    <lineage>
        <taxon>Eukaryota</taxon>
        <taxon>Fungi</taxon>
        <taxon>Dikarya</taxon>
        <taxon>Ascomycota</taxon>
        <taxon>Pezizomycotina</taxon>
        <taxon>Lecanoromycetes</taxon>
        <taxon>OSLEUM clade</taxon>
        <taxon>Lecanoromycetidae</taxon>
        <taxon>Caliciales</taxon>
        <taxon>Physciaceae</taxon>
        <taxon>Heterodermia</taxon>
    </lineage>
</organism>
<reference evidence="3" key="1">
    <citation type="submission" date="2021-03" db="EMBL/GenBank/DDBJ databases">
        <authorList>
            <person name="Tagirdzhanova G."/>
        </authorList>
    </citation>
    <scope>NUCLEOTIDE SEQUENCE</scope>
</reference>
<feature type="compositionally biased region" description="Polar residues" evidence="1">
    <location>
        <begin position="362"/>
        <end position="373"/>
    </location>
</feature>
<evidence type="ECO:0000256" key="1">
    <source>
        <dbReference type="SAM" id="MobiDB-lite"/>
    </source>
</evidence>
<sequence length="724" mass="80726">MSRHFDRNGTGHGGRFRDRENFNAADTINGAWILQGGKGFKTAVIILAAINMAAAIAMIGNILYDAWTMRKWDFETKMQRYFGWLSKMHPAEMFPLIISGAVVLQNLIVIPVQGVNTDPILFRGCGRTVQLIWPAIWFAPITMVVFGVETTFRSLRRNRFPSRNRWHIPTALGIIIALSIFLWAASNVFPTRGACVTGLIWWTARYFKLAIVVCSGLLFLFTTSAIIITVQLIKTVKVDRAERIAATRVVYYLVVNTWIILFILPYYIQIATNTRAQMSAQIAEIALNVSGIINLTMHIFLRSNADRLAIRGATTPWSEKRTMRVFGPSDLNMREHISYPVLWQAGEQDNNSFDAKSEKGSFKSTETSENDNFGTQTPLQHAVFPSPDPNRPFTPPLKMSPVRRVTRNSSAYTVFPTLASSQQAHLSTSTTFSHFNDEYEMPLPPPPLFAMQHERNDSVQTRQSSATVQIGLRLSYMNHALEPLETSPPAILPFSLQPADSLPQDLRINRPDLRRASASSDTVNYQTIAPAQVYQKTHTRWPSSNMPPTNINPTPRSQKANAQPSMSQAELSKPEAALGLETLTSQVFKRPQKQTSIPVRPQMTVKTTRQLAENAAAVTTPRSANAPTQKLPAAPLSSAPSGPKVAPSWRPQNWNTSKDNERETSSAFTKVRQDESHSRKGSGSDKGLPKVPESAQLDESPLGRTTNPWNVSKVQVIQRPPGWV</sequence>
<evidence type="ECO:0000313" key="4">
    <source>
        <dbReference type="Proteomes" id="UP000664521"/>
    </source>
</evidence>
<feature type="transmembrane region" description="Helical" evidence="2">
    <location>
        <begin position="93"/>
        <end position="111"/>
    </location>
</feature>
<feature type="transmembrane region" description="Helical" evidence="2">
    <location>
        <begin position="249"/>
        <end position="268"/>
    </location>
</feature>
<feature type="transmembrane region" description="Helical" evidence="2">
    <location>
        <begin position="131"/>
        <end position="148"/>
    </location>
</feature>
<feature type="region of interest" description="Disordered" evidence="1">
    <location>
        <begin position="351"/>
        <end position="373"/>
    </location>
</feature>
<keyword evidence="2" id="KW-0472">Membrane</keyword>
<evidence type="ECO:0000256" key="2">
    <source>
        <dbReference type="SAM" id="Phobius"/>
    </source>
</evidence>
<proteinExistence type="predicted"/>
<name>A0A8H3PFJ1_9LECA</name>
<dbReference type="EMBL" id="CAJPDS010000127">
    <property type="protein sequence ID" value="CAF9939259.1"/>
    <property type="molecule type" value="Genomic_DNA"/>
</dbReference>
<accession>A0A8H3PFJ1</accession>
<feature type="transmembrane region" description="Helical" evidence="2">
    <location>
        <begin position="168"/>
        <end position="186"/>
    </location>
</feature>
<dbReference type="AlphaFoldDB" id="A0A8H3PFJ1"/>
<evidence type="ECO:0000313" key="3">
    <source>
        <dbReference type="EMBL" id="CAF9939259.1"/>
    </source>
</evidence>
<keyword evidence="4" id="KW-1185">Reference proteome</keyword>
<feature type="region of interest" description="Disordered" evidence="1">
    <location>
        <begin position="538"/>
        <end position="572"/>
    </location>
</feature>
<feature type="transmembrane region" description="Helical" evidence="2">
    <location>
        <begin position="206"/>
        <end position="228"/>
    </location>
</feature>
<dbReference type="Proteomes" id="UP000664521">
    <property type="component" value="Unassembled WGS sequence"/>
</dbReference>
<gene>
    <name evidence="3" type="ORF">HETSPECPRED_001527</name>
</gene>
<feature type="transmembrane region" description="Helical" evidence="2">
    <location>
        <begin position="43"/>
        <end position="64"/>
    </location>
</feature>
<protein>
    <submittedName>
        <fullName evidence="3">Uncharacterized protein</fullName>
    </submittedName>
</protein>
<feature type="compositionally biased region" description="Polar residues" evidence="1">
    <location>
        <begin position="538"/>
        <end position="570"/>
    </location>
</feature>
<feature type="region of interest" description="Disordered" evidence="1">
    <location>
        <begin position="611"/>
        <end position="724"/>
    </location>
</feature>